<dbReference type="Proteomes" id="UP000027002">
    <property type="component" value="Chromosome 7"/>
</dbReference>
<gene>
    <name evidence="1" type="ORF">UV8b_07788</name>
</gene>
<reference evidence="1" key="1">
    <citation type="submission" date="2020-03" db="EMBL/GenBank/DDBJ databases">
        <title>A mixture of massive structural variations and highly conserved coding sequences in Ustilaginoidea virens genome.</title>
        <authorList>
            <person name="Zhang K."/>
            <person name="Zhao Z."/>
            <person name="Zhang Z."/>
            <person name="Li Y."/>
            <person name="Hsiang T."/>
            <person name="Sun W."/>
        </authorList>
    </citation>
    <scope>NUCLEOTIDE SEQUENCE</scope>
    <source>
        <strain evidence="1">UV-8b</strain>
    </source>
</reference>
<organism evidence="1 2">
    <name type="scientific">Ustilaginoidea virens</name>
    <name type="common">Rice false smut fungus</name>
    <name type="synonym">Villosiclava virens</name>
    <dbReference type="NCBI Taxonomy" id="1159556"/>
    <lineage>
        <taxon>Eukaryota</taxon>
        <taxon>Fungi</taxon>
        <taxon>Dikarya</taxon>
        <taxon>Ascomycota</taxon>
        <taxon>Pezizomycotina</taxon>
        <taxon>Sordariomycetes</taxon>
        <taxon>Hypocreomycetidae</taxon>
        <taxon>Hypocreales</taxon>
        <taxon>Clavicipitaceae</taxon>
        <taxon>Ustilaginoidea</taxon>
    </lineage>
</organism>
<proteinExistence type="predicted"/>
<dbReference type="KEGG" id="uvi:66068565"/>
<dbReference type="EMBL" id="CP072759">
    <property type="protein sequence ID" value="QUC23547.1"/>
    <property type="molecule type" value="Genomic_DNA"/>
</dbReference>
<dbReference type="RefSeq" id="XP_043001220.1">
    <property type="nucleotide sequence ID" value="XM_043145285.1"/>
</dbReference>
<sequence length="148" mass="16161">MAQLAADIHLPARSPLLTGRELDKLNLVSFSADGYQANLTITTVISLDYSLENNRWPLKQFKPGNRTRSGVAPAFSRRAMFECNTHNDQETTGTVTVHFIPLFALPLAEAWSRLDGHVGIAKGGFVSMQWEIEVGQGSSEDGTGRDGT</sequence>
<name>A0A8E5HXZ7_USTVR</name>
<accession>A0A8E5HXZ7</accession>
<protein>
    <submittedName>
        <fullName evidence="1">Uncharacterized protein</fullName>
    </submittedName>
</protein>
<dbReference type="AlphaFoldDB" id="A0A8E5HXZ7"/>
<evidence type="ECO:0000313" key="1">
    <source>
        <dbReference type="EMBL" id="QUC23547.1"/>
    </source>
</evidence>
<evidence type="ECO:0000313" key="2">
    <source>
        <dbReference type="Proteomes" id="UP000027002"/>
    </source>
</evidence>
<dbReference type="GeneID" id="66068565"/>
<keyword evidence="2" id="KW-1185">Reference proteome</keyword>